<protein>
    <submittedName>
        <fullName evidence="2">Antidote-toxin recognition MazE</fullName>
    </submittedName>
</protein>
<sequence length="89" mass="10276">MYCNYIVITMKASVVKIGNSKGIRIPKAVLEECHIEDEVDLLINNNKLIVVPLKSKPREGWEKQFKTMSSNKDDKLLIPDSIDLSDWEW</sequence>
<name>A0A2P1QWT5_9LEPT</name>
<evidence type="ECO:0000313" key="3">
    <source>
        <dbReference type="Proteomes" id="UP000033961"/>
    </source>
</evidence>
<dbReference type="Gene3D" id="2.10.260.10">
    <property type="match status" value="1"/>
</dbReference>
<dbReference type="Pfam" id="PF04014">
    <property type="entry name" value="MazE_antitoxin"/>
    <property type="match status" value="1"/>
</dbReference>
<dbReference type="InterPro" id="IPR007159">
    <property type="entry name" value="SpoVT-AbrB_dom"/>
</dbReference>
<gene>
    <name evidence="2" type="ORF">XB16_2894</name>
</gene>
<evidence type="ECO:0000259" key="1">
    <source>
        <dbReference type="SMART" id="SM00966"/>
    </source>
</evidence>
<dbReference type="InterPro" id="IPR037914">
    <property type="entry name" value="SpoVT-AbrB_sf"/>
</dbReference>
<dbReference type="SUPFAM" id="SSF89447">
    <property type="entry name" value="AbrB/MazE/MraZ-like"/>
    <property type="match status" value="1"/>
</dbReference>
<dbReference type="Proteomes" id="UP000033961">
    <property type="component" value="Chromosome I"/>
</dbReference>
<dbReference type="GO" id="GO:0003677">
    <property type="term" value="F:DNA binding"/>
    <property type="evidence" value="ECO:0007669"/>
    <property type="project" value="InterPro"/>
</dbReference>
<evidence type="ECO:0000313" key="2">
    <source>
        <dbReference type="EMBL" id="AVQ13197.1"/>
    </source>
</evidence>
<organism evidence="2 3">
    <name type="scientific">Leptospira santarosai</name>
    <dbReference type="NCBI Taxonomy" id="28183"/>
    <lineage>
        <taxon>Bacteria</taxon>
        <taxon>Pseudomonadati</taxon>
        <taxon>Spirochaetota</taxon>
        <taxon>Spirochaetia</taxon>
        <taxon>Leptospirales</taxon>
        <taxon>Leptospiraceae</taxon>
        <taxon>Leptospira</taxon>
    </lineage>
</organism>
<reference evidence="2 3" key="1">
    <citation type="journal article" date="2015" name="Genome Announc.">
        <title>Draft Genome Sequences of Leptospira santarosai Strains U160, U164, and U233, Isolated from Asymptomatic Cattle.</title>
        <authorList>
            <person name="Kremer F.S."/>
            <person name="Eslabao M.R."/>
            <person name="Provisor M."/>
            <person name="Woloski R.D."/>
            <person name="Ramires O.V."/>
            <person name="Moreno L.Z."/>
            <person name="Moreno A.M."/>
            <person name="Hamond C."/>
            <person name="Lilenbaum W."/>
            <person name="Dellagostin O.A."/>
        </authorList>
    </citation>
    <scope>NUCLEOTIDE SEQUENCE [LARGE SCALE GENOMIC DNA]</scope>
    <source>
        <strain evidence="2 3">U160</strain>
    </source>
</reference>
<accession>A0A2P1QWT5</accession>
<dbReference type="AlphaFoldDB" id="A0A2P1QWT5"/>
<dbReference type="SMART" id="SM00966">
    <property type="entry name" value="SpoVT_AbrB"/>
    <property type="match status" value="1"/>
</dbReference>
<proteinExistence type="predicted"/>
<dbReference type="EMBL" id="CP027843">
    <property type="protein sequence ID" value="AVQ13197.1"/>
    <property type="molecule type" value="Genomic_DNA"/>
</dbReference>
<feature type="domain" description="SpoVT-AbrB" evidence="1">
    <location>
        <begin position="15"/>
        <end position="58"/>
    </location>
</feature>